<dbReference type="EMBL" id="NMUH01000979">
    <property type="protein sequence ID" value="MQL87461.1"/>
    <property type="molecule type" value="Genomic_DNA"/>
</dbReference>
<keyword evidence="1" id="KW-1133">Transmembrane helix</keyword>
<gene>
    <name evidence="2" type="ORF">Taro_020004</name>
</gene>
<proteinExistence type="predicted"/>
<evidence type="ECO:0000313" key="2">
    <source>
        <dbReference type="EMBL" id="MQL87461.1"/>
    </source>
</evidence>
<evidence type="ECO:0000256" key="1">
    <source>
        <dbReference type="SAM" id="Phobius"/>
    </source>
</evidence>
<accession>A0A843UV97</accession>
<feature type="non-terminal residue" evidence="2">
    <location>
        <position position="143"/>
    </location>
</feature>
<dbReference type="AlphaFoldDB" id="A0A843UV97"/>
<keyword evidence="1" id="KW-0812">Transmembrane</keyword>
<organism evidence="2 3">
    <name type="scientific">Colocasia esculenta</name>
    <name type="common">Wild taro</name>
    <name type="synonym">Arum esculentum</name>
    <dbReference type="NCBI Taxonomy" id="4460"/>
    <lineage>
        <taxon>Eukaryota</taxon>
        <taxon>Viridiplantae</taxon>
        <taxon>Streptophyta</taxon>
        <taxon>Embryophyta</taxon>
        <taxon>Tracheophyta</taxon>
        <taxon>Spermatophyta</taxon>
        <taxon>Magnoliopsida</taxon>
        <taxon>Liliopsida</taxon>
        <taxon>Araceae</taxon>
        <taxon>Aroideae</taxon>
        <taxon>Colocasieae</taxon>
        <taxon>Colocasia</taxon>
    </lineage>
</organism>
<name>A0A843UV97_COLES</name>
<keyword evidence="3" id="KW-1185">Reference proteome</keyword>
<protein>
    <submittedName>
        <fullName evidence="2">Uncharacterized protein</fullName>
    </submittedName>
</protein>
<feature type="transmembrane region" description="Helical" evidence="1">
    <location>
        <begin position="21"/>
        <end position="40"/>
    </location>
</feature>
<feature type="transmembrane region" description="Helical" evidence="1">
    <location>
        <begin position="60"/>
        <end position="84"/>
    </location>
</feature>
<dbReference type="Proteomes" id="UP000652761">
    <property type="component" value="Unassembled WGS sequence"/>
</dbReference>
<comment type="caution">
    <text evidence="2">The sequence shown here is derived from an EMBL/GenBank/DDBJ whole genome shotgun (WGS) entry which is preliminary data.</text>
</comment>
<keyword evidence="1" id="KW-0472">Membrane</keyword>
<sequence length="143" mass="15883">MLATSSRVRLFPQVLCLTLRHFSGLLSVAVCSVGFCWQQMWVADWLVPTTRSVGGRSRALFGWCFLLFGLVLALLSTCGVLVLVGRPTCGWSEPLVFGCVLHPCVWSPLCEPLVFWLRVPARIWRCGCCNEEVVLRLSGLIAL</sequence>
<evidence type="ECO:0000313" key="3">
    <source>
        <dbReference type="Proteomes" id="UP000652761"/>
    </source>
</evidence>
<reference evidence="2" key="1">
    <citation type="submission" date="2017-07" db="EMBL/GenBank/DDBJ databases">
        <title>Taro Niue Genome Assembly and Annotation.</title>
        <authorList>
            <person name="Atibalentja N."/>
            <person name="Keating K."/>
            <person name="Fields C.J."/>
        </authorList>
    </citation>
    <scope>NUCLEOTIDE SEQUENCE</scope>
    <source>
        <strain evidence="2">Niue_2</strain>
        <tissue evidence="2">Leaf</tissue>
    </source>
</reference>